<proteinExistence type="predicted"/>
<sequence length="205" mass="23472">MSIPPPPVEVNTLGLLLRNATSLSATIIKLLQGSNEPVMKDIFGLLQYALDGIIMWEEDAVDLGFHLKVLESDRLHGLYYFPRHIMLSDEDLGIDLYCLSRSKTEDMRKRLLCVPMVVAEDLMVMNRILGWMMGCLRNLREGMVKGEMERLKMIEEMDLEERAAVPLVMVTAPEDRGEKGLEERWEKFEKKLLAPPGDDGWDECF</sequence>
<reference evidence="1 2" key="1">
    <citation type="journal article" date="2013" name="PLoS Genet.">
        <title>The genome and development-dependent transcriptomes of Pyronema confluens: a window into fungal evolution.</title>
        <authorList>
            <person name="Traeger S."/>
            <person name="Altegoer F."/>
            <person name="Freitag M."/>
            <person name="Gabaldon T."/>
            <person name="Kempken F."/>
            <person name="Kumar A."/>
            <person name="Marcet-Houben M."/>
            <person name="Poggeler S."/>
            <person name="Stajich J.E."/>
            <person name="Nowrousian M."/>
        </authorList>
    </citation>
    <scope>NUCLEOTIDE SEQUENCE [LARGE SCALE GENOMIC DNA]</scope>
    <source>
        <strain evidence="2">CBS 100304</strain>
        <tissue evidence="1">Vegetative mycelium</tissue>
    </source>
</reference>
<evidence type="ECO:0000313" key="2">
    <source>
        <dbReference type="Proteomes" id="UP000018144"/>
    </source>
</evidence>
<name>U4LE12_PYROM</name>
<keyword evidence="2" id="KW-1185">Reference proteome</keyword>
<protein>
    <submittedName>
        <fullName evidence="1">Uncharacterized protein</fullName>
    </submittedName>
</protein>
<accession>U4LE12</accession>
<organism evidence="1 2">
    <name type="scientific">Pyronema omphalodes (strain CBS 100304)</name>
    <name type="common">Pyronema confluens</name>
    <dbReference type="NCBI Taxonomy" id="1076935"/>
    <lineage>
        <taxon>Eukaryota</taxon>
        <taxon>Fungi</taxon>
        <taxon>Dikarya</taxon>
        <taxon>Ascomycota</taxon>
        <taxon>Pezizomycotina</taxon>
        <taxon>Pezizomycetes</taxon>
        <taxon>Pezizales</taxon>
        <taxon>Pyronemataceae</taxon>
        <taxon>Pyronema</taxon>
    </lineage>
</organism>
<dbReference type="EMBL" id="HF935354">
    <property type="protein sequence ID" value="CCX29767.1"/>
    <property type="molecule type" value="Genomic_DNA"/>
</dbReference>
<dbReference type="AlphaFoldDB" id="U4LE12"/>
<dbReference type="Proteomes" id="UP000018144">
    <property type="component" value="Unassembled WGS sequence"/>
</dbReference>
<evidence type="ECO:0000313" key="1">
    <source>
        <dbReference type="EMBL" id="CCX29767.1"/>
    </source>
</evidence>
<gene>
    <name evidence="1" type="ORF">PCON_07093</name>
</gene>